<name>A0A176VFW5_MARPO</name>
<comment type="caution">
    <text evidence="1">The sequence shown here is derived from an EMBL/GenBank/DDBJ whole genome shotgun (WGS) entry which is preliminary data.</text>
</comment>
<gene>
    <name evidence="1" type="ORF">AXG93_4134s1050</name>
</gene>
<proteinExistence type="predicted"/>
<reference evidence="1" key="1">
    <citation type="submission" date="2016-03" db="EMBL/GenBank/DDBJ databases">
        <title>Mechanisms controlling the formation of the plant cell surface in tip-growing cells are functionally conserved among land plants.</title>
        <authorList>
            <person name="Honkanen S."/>
            <person name="Jones V.A."/>
            <person name="Morieri G."/>
            <person name="Champion C."/>
            <person name="Hetherington A.J."/>
            <person name="Kelly S."/>
            <person name="Saint-Marcoux D."/>
            <person name="Proust H."/>
            <person name="Prescott H."/>
            <person name="Dolan L."/>
        </authorList>
    </citation>
    <scope>NUCLEOTIDE SEQUENCE [LARGE SCALE GENOMIC DNA]</scope>
    <source>
        <tissue evidence="1">Whole gametophyte</tissue>
    </source>
</reference>
<evidence type="ECO:0000313" key="1">
    <source>
        <dbReference type="EMBL" id="OAE19343.1"/>
    </source>
</evidence>
<dbReference type="Proteomes" id="UP000077202">
    <property type="component" value="Unassembled WGS sequence"/>
</dbReference>
<evidence type="ECO:0000313" key="2">
    <source>
        <dbReference type="Proteomes" id="UP000077202"/>
    </source>
</evidence>
<dbReference type="EMBL" id="LVLJ01003899">
    <property type="protein sequence ID" value="OAE19343.1"/>
    <property type="molecule type" value="Genomic_DNA"/>
</dbReference>
<sequence>MGKGILSYKAMVQEWHERRTPEAEGLRGNPAIWTVEYWAKVLAPCAEEDGDLTFENESVKVTHSKKKTFTQLFKKPHSRKNGYRTTEYPEQKRFPLETETADYEEALGGNEVASEGDDIALESSSAKVDKLEDVVDIPRRRG</sequence>
<dbReference type="AlphaFoldDB" id="A0A176VFW5"/>
<protein>
    <submittedName>
        <fullName evidence="1">Uncharacterized protein</fullName>
    </submittedName>
</protein>
<keyword evidence="2" id="KW-1185">Reference proteome</keyword>
<organism evidence="1 2">
    <name type="scientific">Marchantia polymorpha subsp. ruderalis</name>
    <dbReference type="NCBI Taxonomy" id="1480154"/>
    <lineage>
        <taxon>Eukaryota</taxon>
        <taxon>Viridiplantae</taxon>
        <taxon>Streptophyta</taxon>
        <taxon>Embryophyta</taxon>
        <taxon>Marchantiophyta</taxon>
        <taxon>Marchantiopsida</taxon>
        <taxon>Marchantiidae</taxon>
        <taxon>Marchantiales</taxon>
        <taxon>Marchantiaceae</taxon>
        <taxon>Marchantia</taxon>
    </lineage>
</organism>
<accession>A0A176VFW5</accession>